<dbReference type="InterPro" id="IPR022357">
    <property type="entry name" value="MIP_CS"/>
</dbReference>
<dbReference type="GO" id="GO:0015254">
    <property type="term" value="F:glycerol channel activity"/>
    <property type="evidence" value="ECO:0007669"/>
    <property type="project" value="TreeGrafter"/>
</dbReference>
<gene>
    <name evidence="9" type="ORF">BINDI_0133</name>
</gene>
<dbReference type="RefSeq" id="WP_081830731.1">
    <property type="nucleotide sequence ID" value="NZ_CP006018.1"/>
</dbReference>
<dbReference type="OrthoDB" id="9807293at2"/>
<dbReference type="Pfam" id="PF00230">
    <property type="entry name" value="MIP"/>
    <property type="match status" value="1"/>
</dbReference>
<name>A0A087VSU6_9BIFI</name>
<comment type="subcellular location">
    <subcellularLocation>
        <location evidence="1">Membrane</location>
        <topology evidence="1">Multi-pass membrane protein</topology>
    </subcellularLocation>
</comment>
<feature type="transmembrane region" description="Helical" evidence="8">
    <location>
        <begin position="41"/>
        <end position="60"/>
    </location>
</feature>
<dbReference type="PROSITE" id="PS00221">
    <property type="entry name" value="MIP"/>
    <property type="match status" value="1"/>
</dbReference>
<evidence type="ECO:0000256" key="2">
    <source>
        <dbReference type="ARBA" id="ARBA00006175"/>
    </source>
</evidence>
<keyword evidence="3 7" id="KW-0813">Transport</keyword>
<accession>A0A087VSU6</accession>
<feature type="transmembrane region" description="Helical" evidence="8">
    <location>
        <begin position="152"/>
        <end position="171"/>
    </location>
</feature>
<evidence type="ECO:0000313" key="10">
    <source>
        <dbReference type="Proteomes" id="UP000028569"/>
    </source>
</evidence>
<dbReference type="KEGG" id="bii:BINDI_0133"/>
<keyword evidence="6 8" id="KW-0472">Membrane</keyword>
<protein>
    <submittedName>
        <fullName evidence="9">MIP family glycerol uptake facilitator protein GlpF</fullName>
    </submittedName>
</protein>
<dbReference type="SUPFAM" id="SSF81338">
    <property type="entry name" value="Aquaporin-like"/>
    <property type="match status" value="1"/>
</dbReference>
<feature type="transmembrane region" description="Helical" evidence="8">
    <location>
        <begin position="183"/>
        <end position="203"/>
    </location>
</feature>
<evidence type="ECO:0000256" key="1">
    <source>
        <dbReference type="ARBA" id="ARBA00004141"/>
    </source>
</evidence>
<evidence type="ECO:0000256" key="7">
    <source>
        <dbReference type="RuleBase" id="RU000477"/>
    </source>
</evidence>
<comment type="similarity">
    <text evidence="2 7">Belongs to the MIP/aquaporin (TC 1.A.8) family.</text>
</comment>
<keyword evidence="10" id="KW-1185">Reference proteome</keyword>
<dbReference type="PANTHER" id="PTHR43829:SF9">
    <property type="entry name" value="AQUAPORIN-9"/>
    <property type="match status" value="1"/>
</dbReference>
<evidence type="ECO:0000256" key="4">
    <source>
        <dbReference type="ARBA" id="ARBA00022692"/>
    </source>
</evidence>
<proteinExistence type="inferred from homology"/>
<dbReference type="PRINTS" id="PR00783">
    <property type="entry name" value="MINTRINSICP"/>
</dbReference>
<dbReference type="InterPro" id="IPR023271">
    <property type="entry name" value="Aquaporin-like"/>
</dbReference>
<dbReference type="HOGENOM" id="CLU_020019_9_2_11"/>
<evidence type="ECO:0000256" key="5">
    <source>
        <dbReference type="ARBA" id="ARBA00022989"/>
    </source>
</evidence>
<dbReference type="GO" id="GO:0005886">
    <property type="term" value="C:plasma membrane"/>
    <property type="evidence" value="ECO:0007669"/>
    <property type="project" value="TreeGrafter"/>
</dbReference>
<dbReference type="Proteomes" id="UP000028569">
    <property type="component" value="Chromosome"/>
</dbReference>
<keyword evidence="4 7" id="KW-0812">Transmembrane</keyword>
<evidence type="ECO:0000313" key="9">
    <source>
        <dbReference type="EMBL" id="AIC91419.1"/>
    </source>
</evidence>
<evidence type="ECO:0000256" key="6">
    <source>
        <dbReference type="ARBA" id="ARBA00023136"/>
    </source>
</evidence>
<organism evidence="9 10">
    <name type="scientific">Bifidobacterium [indicum] DSM 20214 = LMG 11587</name>
    <dbReference type="NCBI Taxonomy" id="1341694"/>
    <lineage>
        <taxon>Bacteria</taxon>
        <taxon>Bacillati</taxon>
        <taxon>Actinomycetota</taxon>
        <taxon>Actinomycetes</taxon>
        <taxon>Bifidobacteriales</taxon>
        <taxon>Bifidobacteriaceae</taxon>
        <taxon>Bifidobacterium</taxon>
    </lineage>
</organism>
<dbReference type="Gene3D" id="1.20.1080.10">
    <property type="entry name" value="Glycerol uptake facilitator protein"/>
    <property type="match status" value="1"/>
</dbReference>
<evidence type="ECO:0000256" key="8">
    <source>
        <dbReference type="SAM" id="Phobius"/>
    </source>
</evidence>
<dbReference type="PANTHER" id="PTHR43829">
    <property type="entry name" value="AQUAPORIN OR AQUAGLYCEROPORIN RELATED"/>
    <property type="match status" value="1"/>
</dbReference>
<reference evidence="9 10" key="1">
    <citation type="journal article" date="2014" name="Appl. Environ. Microbiol.">
        <title>Genomic encyclopedia of type strains of the genus Bifidobacterium.</title>
        <authorList>
            <person name="Milani C."/>
            <person name="Lugli G.A."/>
            <person name="Duranti S."/>
            <person name="Turroni F."/>
            <person name="Bottacini F."/>
            <person name="Mangifesta M."/>
            <person name="Sanchez B."/>
            <person name="Viappiani A."/>
            <person name="Mancabelli L."/>
            <person name="Taminiau B."/>
            <person name="Delcenserie V."/>
            <person name="Barrangou R."/>
            <person name="Margolles A."/>
            <person name="van Sinderen D."/>
            <person name="Ventura M."/>
        </authorList>
    </citation>
    <scope>NUCLEOTIDE SEQUENCE [LARGE SCALE GENOMIC DNA]</scope>
    <source>
        <strain evidence="9 10">LMG 11587</strain>
    </source>
</reference>
<feature type="transmembrane region" description="Helical" evidence="8">
    <location>
        <begin position="230"/>
        <end position="255"/>
    </location>
</feature>
<dbReference type="InterPro" id="IPR050363">
    <property type="entry name" value="MIP/Aquaporin"/>
</dbReference>
<feature type="transmembrane region" description="Helical" evidence="8">
    <location>
        <begin position="103"/>
        <end position="124"/>
    </location>
</feature>
<keyword evidence="5 8" id="KW-1133">Transmembrane helix</keyword>
<dbReference type="InterPro" id="IPR000425">
    <property type="entry name" value="MIP"/>
</dbReference>
<sequence length="256" mass="26853">MMSGIEMFGSEFLGTAVMMAIACMVSASRSLSKSAAFRSDWINAALGWGLAVYVGVYVGWRTGGHLNPSITLARVVNHWFNPGATLNGMPMGKGGIPVTATNVGIFILAQFLGAFVGCCIGYLATRKHFDLHTDPDVKLTVFCTKPGIRSNFWNVVSEIVGTAVLVTWVFVNGGTPTQVGPLGVALVITVLVLALGGISGAALNPARDFSARVAYALLPMADKRDADWGYAWVPFVGPCIGAVIGVVLPGIFGLVS</sequence>
<dbReference type="EMBL" id="CP006018">
    <property type="protein sequence ID" value="AIC91419.1"/>
    <property type="molecule type" value="Genomic_DNA"/>
</dbReference>
<feature type="transmembrane region" description="Helical" evidence="8">
    <location>
        <begin position="12"/>
        <end position="29"/>
    </location>
</feature>
<evidence type="ECO:0000256" key="3">
    <source>
        <dbReference type="ARBA" id="ARBA00022448"/>
    </source>
</evidence>
<dbReference type="AlphaFoldDB" id="A0A087VSU6"/>